<proteinExistence type="inferred from homology"/>
<evidence type="ECO:0000256" key="6">
    <source>
        <dbReference type="ARBA" id="ARBA00022852"/>
    </source>
</evidence>
<accession>A0ABN8N929</accession>
<organism evidence="11 12">
    <name type="scientific">Porites lobata</name>
    <dbReference type="NCBI Taxonomy" id="104759"/>
    <lineage>
        <taxon>Eukaryota</taxon>
        <taxon>Metazoa</taxon>
        <taxon>Cnidaria</taxon>
        <taxon>Anthozoa</taxon>
        <taxon>Hexacorallia</taxon>
        <taxon>Scleractinia</taxon>
        <taxon>Fungiina</taxon>
        <taxon>Poritidae</taxon>
        <taxon>Porites</taxon>
    </lineage>
</organism>
<dbReference type="Gene3D" id="2.60.270.20">
    <property type="entry name" value="Cytolysin/lectin"/>
    <property type="match status" value="1"/>
</dbReference>
<comment type="caution">
    <text evidence="11">The sequence shown here is derived from an EMBL/GenBank/DDBJ whole genome shotgun (WGS) entry which is preliminary data.</text>
</comment>
<dbReference type="Proteomes" id="UP001159405">
    <property type="component" value="Unassembled WGS sequence"/>
</dbReference>
<keyword evidence="12" id="KW-1185">Reference proteome</keyword>
<dbReference type="InterPro" id="IPR050677">
    <property type="entry name" value="Actinoporin_PFT"/>
</dbReference>
<dbReference type="EMBL" id="CALNXK010000012">
    <property type="protein sequence ID" value="CAH3044392.1"/>
    <property type="molecule type" value="Genomic_DNA"/>
</dbReference>
<reference evidence="11 12" key="1">
    <citation type="submission" date="2022-05" db="EMBL/GenBank/DDBJ databases">
        <authorList>
            <consortium name="Genoscope - CEA"/>
            <person name="William W."/>
        </authorList>
    </citation>
    <scope>NUCLEOTIDE SEQUENCE [LARGE SCALE GENOMIC DNA]</scope>
</reference>
<protein>
    <submittedName>
        <fullName evidence="11">Uncharacterized protein</fullName>
    </submittedName>
</protein>
<evidence type="ECO:0000256" key="4">
    <source>
        <dbReference type="ARBA" id="ARBA00022537"/>
    </source>
</evidence>
<dbReference type="Pfam" id="PF06369">
    <property type="entry name" value="Anemone_cytotox"/>
    <property type="match status" value="1"/>
</dbReference>
<evidence type="ECO:0000256" key="10">
    <source>
        <dbReference type="SAM" id="SignalP"/>
    </source>
</evidence>
<dbReference type="InterPro" id="IPR009104">
    <property type="entry name" value="Anemon_actinoporin-like"/>
</dbReference>
<evidence type="ECO:0000256" key="7">
    <source>
        <dbReference type="ARBA" id="ARBA00023136"/>
    </source>
</evidence>
<feature type="chain" id="PRO_5046734418" evidence="10">
    <location>
        <begin position="22"/>
        <end position="287"/>
    </location>
</feature>
<evidence type="ECO:0000256" key="5">
    <source>
        <dbReference type="ARBA" id="ARBA00022656"/>
    </source>
</evidence>
<dbReference type="PANTHER" id="PTHR40388">
    <property type="entry name" value="BRYOPORIN"/>
    <property type="match status" value="1"/>
</dbReference>
<name>A0ABN8N929_9CNID</name>
<keyword evidence="6" id="KW-0204">Cytolysis</keyword>
<evidence type="ECO:0000256" key="9">
    <source>
        <dbReference type="ARBA" id="ARBA00023331"/>
    </source>
</evidence>
<keyword evidence="10" id="KW-0732">Signal</keyword>
<keyword evidence="9" id="KW-0166">Nematocyst</keyword>
<evidence type="ECO:0000256" key="8">
    <source>
        <dbReference type="ARBA" id="ARBA00023298"/>
    </source>
</evidence>
<dbReference type="PANTHER" id="PTHR40388:SF1">
    <property type="entry name" value="BRYOPORIN"/>
    <property type="match status" value="1"/>
</dbReference>
<dbReference type="InterPro" id="IPR015926">
    <property type="entry name" value="Cytolysin/lectin"/>
</dbReference>
<evidence type="ECO:0000256" key="1">
    <source>
        <dbReference type="ARBA" id="ARBA00004175"/>
    </source>
</evidence>
<evidence type="ECO:0000256" key="3">
    <source>
        <dbReference type="ARBA" id="ARBA00008399"/>
    </source>
</evidence>
<evidence type="ECO:0000256" key="2">
    <source>
        <dbReference type="ARBA" id="ARBA00004532"/>
    </source>
</evidence>
<keyword evidence="4" id="KW-1052">Target cell membrane</keyword>
<gene>
    <name evidence="11" type="ORF">PLOB_00004677</name>
</gene>
<evidence type="ECO:0000313" key="11">
    <source>
        <dbReference type="EMBL" id="CAH3044392.1"/>
    </source>
</evidence>
<feature type="signal peptide" evidence="10">
    <location>
        <begin position="1"/>
        <end position="21"/>
    </location>
</feature>
<sequence>MDYIKLAIFLFIALGNVTTLGSPTTTIDDFDKFDDSEEFEGLMRMRSNQSDINLEEDTDISTKVQAQTRTDLRTSDQEDQKTKRQSKIYFPSILYIIVDKIAAAALTFEVLKSLLDTISGTNRKIAIGIANESGYRWGAINVYFFTGVTDEVLTRTVNTGEAMLFKARRRNSYFPFGVMGVLTYCIIDIDQTLAVMFSVPYLQGLYLNVWNVKLFSGYQKASHSMLGKMYGRRRGNLIADASWDSIDLGHGLKAEGAMATSGAATLQIKVSRKGQQVAKPDSGRFWG</sequence>
<keyword evidence="5" id="KW-0800">Toxin</keyword>
<comment type="similarity">
    <text evidence="3">Belongs to the actinoporin family. Sea anemone subfamily.</text>
</comment>
<comment type="subcellular location">
    <subcellularLocation>
        <location evidence="2">Nematocyst</location>
    </subcellularLocation>
    <subcellularLocation>
        <location evidence="1">Target cell membrane</location>
    </subcellularLocation>
</comment>
<evidence type="ECO:0000313" key="12">
    <source>
        <dbReference type="Proteomes" id="UP001159405"/>
    </source>
</evidence>
<dbReference type="SUPFAM" id="SSF63724">
    <property type="entry name" value="Cytolysin/lectin"/>
    <property type="match status" value="1"/>
</dbReference>
<keyword evidence="8" id="KW-1053">Target membrane</keyword>
<keyword evidence="7" id="KW-0472">Membrane</keyword>